<gene>
    <name evidence="2" type="ORF">QS713_04120</name>
</gene>
<accession>A0ABU3IAK2</accession>
<sequence>MSGVTDVVSVRLPRDTKRRLDALSERTRRPSAVYVREALEAYLEDLEDYYMAVAALERIRAGEPTYALEDVKADLGLD</sequence>
<dbReference type="RefSeq" id="WP_313272648.1">
    <property type="nucleotide sequence ID" value="NZ_JASXSX010000001.1"/>
</dbReference>
<reference evidence="2 3" key="1">
    <citation type="submission" date="2023-06" db="EMBL/GenBank/DDBJ databases">
        <title>Draft genome sequence of Gleimia hominis type strain CCUG 57540T.</title>
        <authorList>
            <person name="Salva-Serra F."/>
            <person name="Cardew S."/>
            <person name="Jensie Markopoulos S."/>
            <person name="Ohlen M."/>
            <person name="Inganas E."/>
            <person name="Svensson-Stadler L."/>
            <person name="Moore E.R.B."/>
        </authorList>
    </citation>
    <scope>NUCLEOTIDE SEQUENCE [LARGE SCALE GENOMIC DNA]</scope>
    <source>
        <strain evidence="2 3">CCUG 57540</strain>
    </source>
</reference>
<feature type="domain" description="Predicted DNA-binding protein ribbon-helix-helix" evidence="1">
    <location>
        <begin position="8"/>
        <end position="45"/>
    </location>
</feature>
<organism evidence="2 3">
    <name type="scientific">Gleimia hominis</name>
    <dbReference type="NCBI Taxonomy" id="595468"/>
    <lineage>
        <taxon>Bacteria</taxon>
        <taxon>Bacillati</taxon>
        <taxon>Actinomycetota</taxon>
        <taxon>Actinomycetes</taxon>
        <taxon>Actinomycetales</taxon>
        <taxon>Actinomycetaceae</taxon>
        <taxon>Gleimia</taxon>
    </lineage>
</organism>
<dbReference type="SUPFAM" id="SSF47598">
    <property type="entry name" value="Ribbon-helix-helix"/>
    <property type="match status" value="1"/>
</dbReference>
<comment type="caution">
    <text evidence="2">The sequence shown here is derived from an EMBL/GenBank/DDBJ whole genome shotgun (WGS) entry which is preliminary data.</text>
</comment>
<proteinExistence type="predicted"/>
<name>A0ABU3IAK2_9ACTO</name>
<dbReference type="InterPro" id="IPR038733">
    <property type="entry name" value="Predicted_DNA_bind_prot_RHH"/>
</dbReference>
<dbReference type="EMBL" id="JASXSX010000001">
    <property type="protein sequence ID" value="MDT3767253.1"/>
    <property type="molecule type" value="Genomic_DNA"/>
</dbReference>
<evidence type="ECO:0000313" key="3">
    <source>
        <dbReference type="Proteomes" id="UP001247542"/>
    </source>
</evidence>
<dbReference type="CDD" id="cd22233">
    <property type="entry name" value="RHH_CopAso-like"/>
    <property type="match status" value="1"/>
</dbReference>
<dbReference type="Gene3D" id="1.10.1220.10">
    <property type="entry name" value="Met repressor-like"/>
    <property type="match status" value="1"/>
</dbReference>
<dbReference type="Proteomes" id="UP001247542">
    <property type="component" value="Unassembled WGS sequence"/>
</dbReference>
<dbReference type="InterPro" id="IPR010985">
    <property type="entry name" value="Ribbon_hlx_hlx"/>
</dbReference>
<dbReference type="Pfam" id="PF12651">
    <property type="entry name" value="RHH_3"/>
    <property type="match status" value="1"/>
</dbReference>
<evidence type="ECO:0000313" key="2">
    <source>
        <dbReference type="EMBL" id="MDT3767253.1"/>
    </source>
</evidence>
<dbReference type="InterPro" id="IPR013321">
    <property type="entry name" value="Arc_rbn_hlx_hlx"/>
</dbReference>
<keyword evidence="3" id="KW-1185">Reference proteome</keyword>
<protein>
    <submittedName>
        <fullName evidence="2">Ribbon-helix-helix domain-containing protein</fullName>
    </submittedName>
</protein>
<evidence type="ECO:0000259" key="1">
    <source>
        <dbReference type="Pfam" id="PF12651"/>
    </source>
</evidence>